<keyword evidence="4" id="KW-0472">Membrane</keyword>
<keyword evidence="4" id="KW-1133">Transmembrane helix</keyword>
<accession>A0ABN7T9M0</accession>
<feature type="domain" description="TNFR-Cys" evidence="6">
    <location>
        <begin position="2343"/>
        <end position="2396"/>
    </location>
</feature>
<comment type="caution">
    <text evidence="1">Lacks conserved residue(s) required for the propagation of feature annotation.</text>
</comment>
<dbReference type="PROSITE" id="PS50050">
    <property type="entry name" value="TNFR_NGFR_2"/>
    <property type="match status" value="1"/>
</dbReference>
<feature type="region of interest" description="Disordered" evidence="3">
    <location>
        <begin position="6584"/>
        <end position="6675"/>
    </location>
</feature>
<keyword evidence="5" id="KW-0732">Signal</keyword>
<keyword evidence="4" id="KW-0812">Transmembrane</keyword>
<feature type="compositionally biased region" description="Basic and acidic residues" evidence="3">
    <location>
        <begin position="6346"/>
        <end position="6356"/>
    </location>
</feature>
<feature type="coiled-coil region" evidence="2">
    <location>
        <begin position="6251"/>
        <end position="6320"/>
    </location>
</feature>
<dbReference type="PANTHER" id="PTHR47236">
    <property type="entry name" value="GENE, 32742-RELATED-RELATED"/>
    <property type="match status" value="1"/>
</dbReference>
<feature type="compositionally biased region" description="Basic and acidic residues" evidence="3">
    <location>
        <begin position="6372"/>
        <end position="6391"/>
    </location>
</feature>
<evidence type="ECO:0000256" key="3">
    <source>
        <dbReference type="SAM" id="MobiDB-lite"/>
    </source>
</evidence>
<feature type="compositionally biased region" description="Acidic residues" evidence="3">
    <location>
        <begin position="6357"/>
        <end position="6371"/>
    </location>
</feature>
<feature type="repeat" description="TNFR-Cys" evidence="1">
    <location>
        <begin position="2343"/>
        <end position="2396"/>
    </location>
</feature>
<proteinExistence type="predicted"/>
<feature type="signal peptide" evidence="5">
    <location>
        <begin position="1"/>
        <end position="16"/>
    </location>
</feature>
<evidence type="ECO:0000259" key="6">
    <source>
        <dbReference type="PROSITE" id="PS50050"/>
    </source>
</evidence>
<dbReference type="InterPro" id="IPR001368">
    <property type="entry name" value="TNFR/NGFR_Cys_rich_reg"/>
</dbReference>
<dbReference type="EMBL" id="OU015567">
    <property type="protein sequence ID" value="CAG5112210.1"/>
    <property type="molecule type" value="Genomic_DNA"/>
</dbReference>
<evidence type="ECO:0000313" key="7">
    <source>
        <dbReference type="EMBL" id="CAG5112210.1"/>
    </source>
</evidence>
<name>A0ABN7T9M0_OIKDI</name>
<keyword evidence="8" id="KW-1185">Reference proteome</keyword>
<dbReference type="SMART" id="SM01411">
    <property type="entry name" value="Ephrin_rec_like"/>
    <property type="match status" value="69"/>
</dbReference>
<dbReference type="Proteomes" id="UP001158576">
    <property type="component" value="Chromosome 2"/>
</dbReference>
<protein>
    <submittedName>
        <fullName evidence="7">Oidioi.mRNA.OKI2018_I69.chr2.g6452.t1.cds</fullName>
    </submittedName>
</protein>
<evidence type="ECO:0000256" key="4">
    <source>
        <dbReference type="SAM" id="Phobius"/>
    </source>
</evidence>
<dbReference type="InterPro" id="IPR009030">
    <property type="entry name" value="Growth_fac_rcpt_cys_sf"/>
</dbReference>
<dbReference type="CDD" id="cd22265">
    <property type="entry name" value="UDM1_RNF168"/>
    <property type="match status" value="1"/>
</dbReference>
<evidence type="ECO:0000313" key="8">
    <source>
        <dbReference type="Proteomes" id="UP001158576"/>
    </source>
</evidence>
<dbReference type="SUPFAM" id="SSF57184">
    <property type="entry name" value="Growth factor receptor domain"/>
    <property type="match status" value="10"/>
</dbReference>
<feature type="transmembrane region" description="Helical" evidence="4">
    <location>
        <begin position="5177"/>
        <end position="5200"/>
    </location>
</feature>
<feature type="region of interest" description="Disordered" evidence="3">
    <location>
        <begin position="6346"/>
        <end position="6429"/>
    </location>
</feature>
<evidence type="ECO:0000256" key="5">
    <source>
        <dbReference type="SAM" id="SignalP"/>
    </source>
</evidence>
<dbReference type="InterPro" id="IPR011641">
    <property type="entry name" value="Tyr-kin_ephrin_A/B_rcpt-like"/>
</dbReference>
<dbReference type="Pfam" id="PF07699">
    <property type="entry name" value="Ephrin_rec_like"/>
    <property type="match status" value="1"/>
</dbReference>
<feature type="coiled-coil region" evidence="2">
    <location>
        <begin position="5886"/>
        <end position="5924"/>
    </location>
</feature>
<evidence type="ECO:0000256" key="2">
    <source>
        <dbReference type="SAM" id="Coils"/>
    </source>
</evidence>
<reference evidence="7 8" key="1">
    <citation type="submission" date="2021-04" db="EMBL/GenBank/DDBJ databases">
        <authorList>
            <person name="Bliznina A."/>
        </authorList>
    </citation>
    <scope>NUCLEOTIDE SEQUENCE [LARGE SCALE GENOMIC DNA]</scope>
</reference>
<gene>
    <name evidence="7" type="ORF">OKIOD_LOCUS15217</name>
</gene>
<sequence>MGRLGIILLLFDSGQAARNLMDLCKEDEIINIKTLECVPCPEGFKCKNGRKEKIRGPPPGLGWDFNNHKFCPAGYKCVGEWMKKCDRGFYSTHNSGECLICPVKHFCPEPHLVLECPDDALGLHGVEECEFPPGHDHHRSRRAVQCNDDEYITDSGGCQSCPAGHSCDSNTYTRCADNQVAAAGAASCSSCGNGKVPNTDQSACVSCPNGYIDGTFCLPCPSGSDCSSGSPVPCPIGEKSTGGGACTPCAAGSECPHPNVEQACKQGTFSKGGQAFCQPCPAGFACTLQGVLTKCTPGTYSSVGDHLCRSCKAGYYCPDTTETSQIRCPDGHYSVAGAAVCTVCPAGHYCTDQTKKDPCPTGQYSQEGELHCTKCGFGVSCDSSGNIIYCSPGQYRDANGACVACPTDRYCPGNTDAPLFCPLGMIPDSGSECKFCPAGQFCETGVENGTPCTPGNYCPEGSYFETPCPAGTYSSTPSLTSRKNCLKAGKGFCTEKEGSTTRDDCPAGYFCPDDENSSCRAHPCPPGTMRTTTGGKNESDCSECSQGKWCPAGSTIEQPCPHGFFCEQGEKIGFREKCPAGYYVTGNGLNPTQNPSSCTLCAAGYYCPAGSENYPATRQIPCPAGTYVLPGETGFSDEGECHPCEEGRYCPEPAIVKAASALNICPEGHYCPKGTVSENQYPCPAGTQQFSTGMTKVEDCKACSAGFYCPVATGFESPQDMTSKVAAVRMDCNPGYYCPEGSTHGSLFPCPAGTYSTNASLEDATDCTICPKGYYCLFGSSVPTGPCPPGHYCPAGTQSKNENPCDAGTYQPHFLQVDENACLPCDAGNFCEQGVAQPVPCPFGTYYNTTGNTAKSDCETCTAGQFCGAGTVFPADCPPGFYSKEGWSSCEICWEGYYCIDPGTSFETMLNQFCTGGRICEEGTIDQNDTFECERGFVCPDNIEEPIACPPGTIQSEKGKFILRDSSGNSDCKKCPAGYFCQEASWYYNTNFLCDKGFYCPDDIENPYKTSATGTSNMTYGPDIIGSYGPQQVPCKPGTYLDERGGETQDDCNFCEEGYYCPQGSPEMIACPLGFYCPAAVGEPVPCPVGTFGEKLYLVKADECTDCTKGYYCDSVGLLQPRGPCDPGYVCPGTSPGASVSNPKVVAEGGYVCPQGGYCPAGTYEPWGCPPGTFSNSTEQVDASDCEVCTPGYYCSEPGKPSVTGACIAGCYCEGATPESPDKGAYHECQDPCPQGHYCPEASDLPIPCPRGTYQPQDRKEFCLPCPPGFQCPSLGMLEPILCDAGYHCYISNGVGEISTKLGSIGTISQIEPEHHCGVGKYLSQKGASTDAMCVFCPRGHYCDEVALDIIDSNDRSCNGGFVCESGANVPNPGADENSVTADTTGKKCTVGHYCPVGATQLYECDYGTYNPITGLDSKDKCLDCLPGEYCEGRGQDSSTGTCADGFYCDKLAMRPNPFPDDFTRDGDQPGDECDAGSFCTDGLKEQCNLAFFNDEIGRSECLLCPNGFKCPTTNLTEPTACDEGTVCLGPPSVDNPTASQTTCLGGTYGATGKTGFSDFSQCSVCEHGKSCNNNIRSDISPGYFSRSAAASASPIDTRSCNPLSDDLPSRNDPIYQDRCGQCPKGYYCEGDPTKPNPQPCEPGKYNDGKRGTSSGSCDNCPEGLYCPLLATTLSDAKECSNGYHCDGSGIDSPVPVGLQCQPGEYCKAGLAQSCSVGTFTAIEGTIDCSKTVAGYFQNETGQIDAYPCSPGQYCAVAELAEPNGDCQPGTYFGGIMLSDEDCVPCEPGFVCADSGMTTFNVTVCPGGSFCLLGSSETEPCTEGHYCPEGSETELQCPPGKYCESNVEIYSDCSAGALCGAGSVDDQGEPCPTGAYCEAGTPIAIECPEGYWRSQQQGQTVNDCSKCPEKTYCPADRVKIDNSGGGVQCSKGFICEEASYTDKLKRCPAGSSCSDGSENNCQAGEFQTEDGKSISCTAGYYCPDGQSQQTNVEYECPKGYYCPVGSPYPVACEPGTYNQFERKDADTDCLPCTEGYACPGYGNTAADKACEAGYYCPADSTSTREEPCPAGYYCLELQSRGDINPCPQGTWSDRERLTSQEECQLCPAGKLCEWTTDPLSDYNDLQSCPAGFYCIDGEQFECPEGHYCPTQEMSMYIPCPEGTYQPDFGKDSCIACGIGQDCPFSDLGRTSPENCNDGWFCAEQTLLPDYIYPVPCDPGTYHDAASGALTSATCKTCEAGKYCNTIGLSSSSRCEAGYNCNAGSDHAAPDASCPGIGEGDICAEGKYCSSGQPEADCRDGTISPFTGTSTCFSCPKGFSCNDKITLNECADNSYCERGRPPKECSPGEFNDNNRGTSRNACEKCRPGHYCEGGTNFLPQMCSAGTSCFRADSETPCVAGEFCPANSTLPLLCPPGMECLDPSTPTTCPDGSYCAPTSNESDCPQGHFCNSTEVYPQPCNMGTYNDQFNQSDESVACKNCGNGRYCPGVGTTQSSSSICDDGYYCPDSQPNYEATSIICPPGSFCSNTGEKEACDAKTYSPTEGSSECIDCPDAFMCDNQQIIPEPCDEGKYCQNGEENTCGSSNLGYYRDLKYGVTEEDCFTCPEGYFCDRTGILNTTNECEPGYFCTQLGDAAQPSGRYIDDAAICPAGYFCEDGNQRKPCPPGTYNPSQGAKTENDCIDCTGDCPYEAMTADSQCPAGYDCANATVRCPAGYFCAPGVGKAHCPEGTWTDRLGLKSADECYDCPEGYYCPQRVDGDPPLASFSDISSSYVCNPGYYCPKGSSRGTERQCPTGFRCPVGSSIYLECEPIHYSGPGQASCDPCESGFTCFYADADSNGQRKSIRETCPYGKYCPGYGAISDPPGGQNLCPVGKYGPSQGAAQADDCKPCPEGSYCNIPGQGTDNLENCGDGSYCPEGSRVEAQEACPAGNACNNGVTFECPENQFSIEVGSTQCSPCNKGYKCNGGDNVTDCEEGKYCTSAGALLCPAGTYNSYTTGGSLEDCIPCPAGKICPEEGAIDTSNALDCDAGFYCAGGNTDISKESCSVGSFCPSGSRFPTACPPGYECDGTNAVDCGAGDACKIGSVILPCPEGHFCNATISRYPISCNRGTSNFGISEDSIDGCTPCENEVCDAVGLGGTLNNIDTPCLGGYYCDKEADRPDFKQCPAGSKCPDDSSEAKECSEGTFQPSQGQTECEMCLDGFLCVKNFTDPFADPCPEGSYCANAKQTLCPKGAWLGLQAQVNVSSCDRCPNGKACPDRGIAAIADMEDCESGYTCISGATKRNPSTTKLGGFLLTGRCEPGTFCDNTDVSKITYPIKCPLGTYRDRRGAENEDDCYPCSAGHFCGETGIDIKPNATTECAAKFNCDIKGSTRLYGAIDEFGSSFDPLELAPPSLPFDQNPCEAGHYCEKGSTSTSKSPCKKGSYNAAEYNDDPSCTECTPGFYCETDGQTDVSEECTEGYYCPAGSKSARNKCGRTMQCPEGSADEQDCKPGFYNKETGQPDCQKCPDGKFCDPREGGTLPCPKGFTCKMASEDEPLKKCPKGTYKIREGNSECLECPLGKYCDGAEPWDTTGDCAGGFVCNSGGFAEYPFDTANFTACLPSSSSAECEPGHWCDGARQTPCDPGSYMPHGKASECIECPDGYACNDSGIIDIEDYACEPGYICTGGLIQIPCEPGTYNPRPYGISKELDCFPCLRGYVCPNSGMSDVTADNLCSARHYCPKGSAIEQLCPQGFYCPNLPENNAGASPIRCPAGYDCSEGGIENFTENPCPPGLFCPTGMRVSSDAISCPIGSYCEPATSHPVFCPPGHYGPQEGLSDEGDCEQCTEGFFCPGYGNTPDTMQPCLAGYYCPAGSDRGNQLVCPEGFMCPEGSEMPIACNVEAGDSDGGVYQDQRGQANCKKCPAGFYCYVNNDGSGETGVVVPALCPAGFYCPPETGDYSETMCEPGSYNGVLGATDPTECTPCWGGYYCPSEGHSTGDGKTNDDPTEKLCEEGYYCPAGSISKFEEECPGGAYCEAGSSGYHPCPRGTSRSSKAGAVSVDECKPCPAGYYCRFGDSGDVESITETRCEKGFVCVEGAYLPAPNDDNSTDPFSPTFDCDGLRTNETYSHGQACIDKAYDLGYTGFPCPKGFRCHQRSAAQQLDICARGYYQDQYAQSDCKPCPRGYFCQELGTHEPEVCPVGHYCPARLENPIPCSPGFYSNVTGLYESSQCKQCPAGHFCEGENHIDICEAGYFCRRGASSGKPSFDQNGNGECPRGYYCEAGTVLPKPCAPGRHGQAKLLESADSCDPCPAGNYCPYKSMNSLEYPLNSFKCKDGFYCDPQNVTDDTLITVPDPMNFICRPGSSCQAGRHQECRETRYQSAAGQGDCLPNPQGSMADVAGTAFPEQCPLGKFCSSSSFSSFCEPGTYNDESNNMGRQSDCKPCPAGKYCNNGFIEGDCYGGTMCYGGSSTPNQDNPDKICPDGYYCPEGTNETQICDDGEFIKGTGQPSDADCKPCLDGEYCPESAKTVAECGKGGWCEDGKFFPCPEGTYNDETSGKSEAGACKPCPVGHTCPHEGMTEPERFPAQAGYFINETGSDSMDFQEPCLPGFFLAKTASKDILECTPCPPGYFCPDEAMDYQLGCPEGSYCVETETVADLNSTEPALCPEGYFCDRTNKIEKCPAGYYCPEGSAFPTTCPPGTYCPEDGQCGYDEFTGEDLGISANNTSPCRCSSGYFELEESKRESEDDTCQACPPGYYRELDTRVTESCLPCRSGVLCFSPAITDLWNVTIANNTNTIKCPDGYFCPEAALEPIPCPQGTYYNLNETDNLGLEFEEVCELCPVNTFSNYERSFECSPCGDLAEQKQEGMNKCQCYGKNRVFQPSSGKCPCRTGYKASEEDGEEGDCRRVIYEICASDQFRKSNGQCLTEDALEEDCRNSGCPEGTFVGVNTQLGICECKVSPLDETCDINCRRANEEIFKFKCPDPLDGDEPTFVIDGIETDIGGLNIESVVCENSEELDQSIFIVSMENEQFLGLYNPDPSELVDLLISSRRKRRQADQISPREGLGASIIEQPVVCFELNQVVMFMVDQNNFPVYDDSILFNEGDFDNGAFLQLEEDLQSVTEPTPFFYQFRSPGVFSIRLGKNDAARHIYIQVMEEEGTCFSTGPFFSASPRSLNQANVEQNQQLLLEPDWIFIFSFIGLLLFIILLCLFIYWLTDRYGWYQTVYTDTWYHRFNLGMNLFGYHSRQADTKMEHKLHPSAKIGVVKEDELPEDELFDYKEQKKVEDFRADNVFSLIDTEVHRAKIELDDQAANADLAYAQTEAETESLKRIWKNRLNKMKNNDNQGISQDDLDEFSRTESEIMREIARRKAIGETNAAQLKALSTAERKKLKADAEFDANFMALATELMASTSENRKDEISSKMRGQIESQQRDLLTSDFKLMKGGNNEETYSREELFGSDGKLLRSDLISQDASTGLLIPATGSSAKCLKTDAIITITENHCISPATGRIFPIRGNVLLDPGRLRLLVFDEITADVSNCLLIPFDSSDQALQTVKVQSPANFRLWKSVIDSTTGLTVPIMAAKIVDKSCVPVGKSTTSAVTGLLVPQEPYGMTDHQDDQRQLYLFETKDHQDFVAERKIHLFELLLDELEKEDPSLGEIKSLIDRINSAVQSQMEYAQTKLSLLDSQWRNFTNLGRFGGVIGYMEFKDTGKLLPVIHGWKVNDCPILNIHYDYENEKDIPLYLSKSGEPVTIGTETKNKSGQSGYVTGLKWSNKLKVVEEVIQVGPFLPRHTPNYVNAFELEYGARMNFIKKVKLIADKTAVDLADKNTPIRNDLVNLKLDKDDIKYYSQQIRETAKDLRRLLEIEEKRRKNKIMQLENSVSSNVVSVLTDSDQIEKKILEDATSALDRLDRKLYNYIEKVEDEEQNYQDRLADIVGTEDMNQLAMLERRHELAQARVFSEFVEQIDIKLHYVLLQLNLLGYIEDMAKVNANIAKDLVRGTIYESSSVINADMNIRLRKKRDDRGEKFLEKLKEMVTILEPNSKYGLFHTDKIAVEGGSKNLEGSSSDDIFQMVEQNKYALKHMLDAEYGKKLDEAYEMYDKKASDELEQLRREVLSTIPSDQHARKESFRQFNDQAKRIIAENERAKAIAAARIVDEAKREGKLKVRKFENDHRSELDKAGLSNLLTEQEVDDYVDEMAARHKAIHEMSRDKIEHLSKIDDSLWEDIFRREIAPFFQQAGLKEDDLDDMFSDLMASANLEASEIELATDSIDIHQSEINDLAQNIAEIEMFKQMQQAIEDNDDLSQAEKDRLIRELEEARRRARENADAARQRQKDRLRDRLAQRRGLVERGMSISEADKILDDIHQSDDASESDEKQEDSEMNDELKENMLKSAEEEAKRQAEEENLDPSDAERLMQEHLRKAQDQYDAEALKKQQEREALRKRMKDLAALKAAKRAAEAAAKKKREEDLARENEEFANIAGGAADPAEVYRIMAKRHAREMEDLEQAFFRDQEMAKLEKQNKIREERMKLRENITDPEELAKFDAETERLLAKAAKMTPEDQLELIRRKNELKERQMKEVQDALEKLSPEYAMKLDAERKAQQKAEMEKASREEAAKAMALEIERQKKEKLRRLEQLEAEQRRKDEEMAKKAQEEAAAERAKLEKRKAMEEKRLEQKTQSKIREAASDEDVDQLMADLNAQKDILNAKYANRHAAHRKQIEERLRARQVKNAQKAQLEAELSDLNQLDFSLPTEEELREQVLHLDVSEYAANPLAILKELPVMKSIEEFEKRIAEQMTLDANKPVKGSIGMPFIDVFDIENPTNGELTVIEKCPEELKPNFVMATRLMDELCSRVNAQIPTLLIAETLPHTNYSHNVFRNSYFFDSRANLGYIHVSRMREPGQLALLIAHFAAHLKVNEFTNDSDLGFLSAFFETIRILLHLSAKTTSMNHPRAAADHDLLESRVYGPALGYQPIKDGIVNLRYDRKKELAVAEQPSRAIMQNGQPTKATKSRHRDHLIELEGETNLELEQLRKGKALASKAGEKQLAEELEILIQEKIKMIEGIHEKV</sequence>
<evidence type="ECO:0000256" key="1">
    <source>
        <dbReference type="PROSITE-ProRule" id="PRU00206"/>
    </source>
</evidence>
<feature type="chain" id="PRO_5045547616" evidence="5">
    <location>
        <begin position="17"/>
        <end position="7058"/>
    </location>
</feature>
<dbReference type="Gene3D" id="2.10.50.10">
    <property type="entry name" value="Tumor Necrosis Factor Receptor, subunit A, domain 2"/>
    <property type="match status" value="10"/>
</dbReference>
<keyword evidence="2" id="KW-0175">Coiled coil</keyword>
<organism evidence="7 8">
    <name type="scientific">Oikopleura dioica</name>
    <name type="common">Tunicate</name>
    <dbReference type="NCBI Taxonomy" id="34765"/>
    <lineage>
        <taxon>Eukaryota</taxon>
        <taxon>Metazoa</taxon>
        <taxon>Chordata</taxon>
        <taxon>Tunicata</taxon>
        <taxon>Appendicularia</taxon>
        <taxon>Copelata</taxon>
        <taxon>Oikopleuridae</taxon>
        <taxon>Oikopleura</taxon>
    </lineage>
</organism>
<feature type="compositionally biased region" description="Basic and acidic residues" evidence="3">
    <location>
        <begin position="6399"/>
        <end position="6429"/>
    </location>
</feature>
<dbReference type="PANTHER" id="PTHR47236:SF4">
    <property type="entry name" value="GENE 9195-RELATED"/>
    <property type="match status" value="1"/>
</dbReference>